<dbReference type="EMBL" id="BMWD01000019">
    <property type="protein sequence ID" value="GGX76112.1"/>
    <property type="molecule type" value="Genomic_DNA"/>
</dbReference>
<dbReference type="AlphaFoldDB" id="A0A918NJU1"/>
<evidence type="ECO:0000313" key="2">
    <source>
        <dbReference type="Proteomes" id="UP000645555"/>
    </source>
</evidence>
<accession>A0A918NJU1</accession>
<sequence length="346" mass="36744">MDVFACADCGTELTAPVSRVALPVHTHHGGWEELHPPLMEPATYAVDPRPTGPPWRCWAEVGEDAAARQGVYVPVHSVSFGARNRIVIAPGDSRSMTLILERCEGYCRGVDGRAGPNLACAGCGRPVATRIDDCGMWQTVWLEPDLVVRRASGRPADPPPGWGDLERAEHRVPPVEPDGSWSRRWEAAVGVVLAHLVVATRGRPVALPVGPVTALLGHAVGWYLPAGPGALSSALAGPGVRAPRSRPDVLFVPLHPLTGEAWRPPSGEKGVVPMDSGVWAYLAHPGETSPMPATGGLPHGVLRDDYPLPPNPGSSLTPNADAFEYTLVGLPAVRNVRPRRHRGAAC</sequence>
<protein>
    <submittedName>
        <fullName evidence="1">Uncharacterized protein</fullName>
    </submittedName>
</protein>
<reference evidence="1" key="1">
    <citation type="journal article" date="2014" name="Int. J. Syst. Evol. Microbiol.">
        <title>Complete genome sequence of Corynebacterium casei LMG S-19264T (=DSM 44701T), isolated from a smear-ripened cheese.</title>
        <authorList>
            <consortium name="US DOE Joint Genome Institute (JGI-PGF)"/>
            <person name="Walter F."/>
            <person name="Albersmeier A."/>
            <person name="Kalinowski J."/>
            <person name="Ruckert C."/>
        </authorList>
    </citation>
    <scope>NUCLEOTIDE SEQUENCE</scope>
    <source>
        <strain evidence="1">JCM 4956</strain>
    </source>
</reference>
<evidence type="ECO:0000313" key="1">
    <source>
        <dbReference type="EMBL" id="GGX76112.1"/>
    </source>
</evidence>
<comment type="caution">
    <text evidence="1">The sequence shown here is derived from an EMBL/GenBank/DDBJ whole genome shotgun (WGS) entry which is preliminary data.</text>
</comment>
<organism evidence="1 2">
    <name type="scientific">Streptomyces fructofermentans</name>
    <dbReference type="NCBI Taxonomy" id="152141"/>
    <lineage>
        <taxon>Bacteria</taxon>
        <taxon>Bacillati</taxon>
        <taxon>Actinomycetota</taxon>
        <taxon>Actinomycetes</taxon>
        <taxon>Kitasatosporales</taxon>
        <taxon>Streptomycetaceae</taxon>
        <taxon>Streptomyces</taxon>
    </lineage>
</organism>
<keyword evidence="2" id="KW-1185">Reference proteome</keyword>
<proteinExistence type="predicted"/>
<reference evidence="1" key="2">
    <citation type="submission" date="2020-09" db="EMBL/GenBank/DDBJ databases">
        <authorList>
            <person name="Sun Q."/>
            <person name="Ohkuma M."/>
        </authorList>
    </citation>
    <scope>NUCLEOTIDE SEQUENCE</scope>
    <source>
        <strain evidence="1">JCM 4956</strain>
    </source>
</reference>
<gene>
    <name evidence="1" type="ORF">GCM10010515_49660</name>
</gene>
<dbReference type="Proteomes" id="UP000645555">
    <property type="component" value="Unassembled WGS sequence"/>
</dbReference>
<name>A0A918NJU1_9ACTN</name>